<dbReference type="Gene3D" id="2.30.110.10">
    <property type="entry name" value="Electron Transport, Fmn-binding Protein, Chain A"/>
    <property type="match status" value="1"/>
</dbReference>
<dbReference type="SUPFAM" id="SSF50475">
    <property type="entry name" value="FMN-binding split barrel"/>
    <property type="match status" value="1"/>
</dbReference>
<accession>A0A1U9YWJ7</accession>
<protein>
    <submittedName>
        <fullName evidence="2">Flavoredoxin</fullName>
    </submittedName>
</protein>
<dbReference type="InterPro" id="IPR012349">
    <property type="entry name" value="Split_barrel_FMN-bd"/>
</dbReference>
<dbReference type="OrthoDB" id="9783347at2"/>
<dbReference type="GO" id="GO:0010181">
    <property type="term" value="F:FMN binding"/>
    <property type="evidence" value="ECO:0007669"/>
    <property type="project" value="InterPro"/>
</dbReference>
<dbReference type="EMBL" id="CP020330">
    <property type="protein sequence ID" value="AQZ49809.1"/>
    <property type="molecule type" value="Genomic_DNA"/>
</dbReference>
<sequence>MFYDPRHQPHGLPHNPWLALIVPRPIGWISTLSPSGVANLSPYSCFNAISGKPPFVMFSSDSPKHSYTNAEATGYFCVNIATYSLREAMNLSSASWPEGVDEFAEAGLTAVPCENIPCPRVAESPVAVECIVSQTLTLTPSTGAECTNRIVIGEVVGIHIDESVLSDDGLVDVELLQPLGRMGYMEYTVPPRSFTMTRPLLGPDGKIKP</sequence>
<organism evidence="2 3">
    <name type="scientific">Martelella mediterranea DSM 17316</name>
    <dbReference type="NCBI Taxonomy" id="1122214"/>
    <lineage>
        <taxon>Bacteria</taxon>
        <taxon>Pseudomonadati</taxon>
        <taxon>Pseudomonadota</taxon>
        <taxon>Alphaproteobacteria</taxon>
        <taxon>Hyphomicrobiales</taxon>
        <taxon>Aurantimonadaceae</taxon>
        <taxon>Martelella</taxon>
    </lineage>
</organism>
<name>A0A1U9YWJ7_9HYPH</name>
<keyword evidence="3" id="KW-1185">Reference proteome</keyword>
<evidence type="ECO:0000259" key="1">
    <source>
        <dbReference type="SMART" id="SM00903"/>
    </source>
</evidence>
<gene>
    <name evidence="2" type="primary">flr</name>
    <name evidence="2" type="ORF">Mame_00426</name>
</gene>
<dbReference type="InterPro" id="IPR002563">
    <property type="entry name" value="Flavin_Rdtase-like_dom"/>
</dbReference>
<reference evidence="2 3" key="1">
    <citation type="submission" date="2017-03" db="EMBL/GenBank/DDBJ databases">
        <title>Foreign affairs: Plasmid Transfer between Roseobacters and Rhizobia.</title>
        <authorList>
            <person name="Bartling P."/>
            <person name="Bunk B."/>
            <person name="Overmann J."/>
            <person name="Brinkmann H."/>
            <person name="Petersen J."/>
        </authorList>
    </citation>
    <scope>NUCLEOTIDE SEQUENCE [LARGE SCALE GENOMIC DNA]</scope>
    <source>
        <strain evidence="2 3">MACL11</strain>
    </source>
</reference>
<dbReference type="SMART" id="SM00903">
    <property type="entry name" value="Flavin_Reduct"/>
    <property type="match status" value="1"/>
</dbReference>
<evidence type="ECO:0000313" key="3">
    <source>
        <dbReference type="Proteomes" id="UP000191135"/>
    </source>
</evidence>
<dbReference type="eggNOG" id="COG1853">
    <property type="taxonomic scope" value="Bacteria"/>
</dbReference>
<dbReference type="KEGG" id="mmed:Mame_00426"/>
<dbReference type="Pfam" id="PF01613">
    <property type="entry name" value="Flavin_Reduct"/>
    <property type="match status" value="1"/>
</dbReference>
<dbReference type="PANTHER" id="PTHR43812:SF2">
    <property type="entry name" value="FLAVIN REDUCTASE LIKE DOMAIN-CONTAINING PROTEIN"/>
    <property type="match status" value="1"/>
</dbReference>
<dbReference type="AlphaFoldDB" id="A0A1U9YWJ7"/>
<dbReference type="RefSeq" id="WP_018064578.1">
    <property type="nucleotide sequence ID" value="NZ_AQWH01000008.1"/>
</dbReference>
<evidence type="ECO:0000313" key="2">
    <source>
        <dbReference type="EMBL" id="AQZ49809.1"/>
    </source>
</evidence>
<feature type="domain" description="Flavin reductase like" evidence="1">
    <location>
        <begin position="19"/>
        <end position="174"/>
    </location>
</feature>
<dbReference type="Proteomes" id="UP000191135">
    <property type="component" value="Chromosome"/>
</dbReference>
<proteinExistence type="predicted"/>
<dbReference type="STRING" id="1122214.Mame_00426"/>
<dbReference type="GO" id="GO:0016646">
    <property type="term" value="F:oxidoreductase activity, acting on the CH-NH group of donors, NAD or NADP as acceptor"/>
    <property type="evidence" value="ECO:0007669"/>
    <property type="project" value="UniProtKB-ARBA"/>
</dbReference>
<dbReference type="PANTHER" id="PTHR43812">
    <property type="entry name" value="BLR2425 PROTEIN"/>
    <property type="match status" value="1"/>
</dbReference>